<evidence type="ECO:0000313" key="1">
    <source>
        <dbReference type="EMBL" id="SVB80191.1"/>
    </source>
</evidence>
<gene>
    <name evidence="1" type="ORF">METZ01_LOCUS233045</name>
</gene>
<name>A0A382H174_9ZZZZ</name>
<proteinExistence type="predicted"/>
<dbReference type="EMBL" id="UINC01058203">
    <property type="protein sequence ID" value="SVB80191.1"/>
    <property type="molecule type" value="Genomic_DNA"/>
</dbReference>
<sequence length="63" mass="7286">MVPVGPVALKLSTFFGHVRFILNTQKGGFTVEWYGSGPYRRKWYPLYLKTAVWGIRLTKVEHS</sequence>
<accession>A0A382H174</accession>
<organism evidence="1">
    <name type="scientific">marine metagenome</name>
    <dbReference type="NCBI Taxonomy" id="408172"/>
    <lineage>
        <taxon>unclassified sequences</taxon>
        <taxon>metagenomes</taxon>
        <taxon>ecological metagenomes</taxon>
    </lineage>
</organism>
<dbReference type="AlphaFoldDB" id="A0A382H174"/>
<reference evidence="1" key="1">
    <citation type="submission" date="2018-05" db="EMBL/GenBank/DDBJ databases">
        <authorList>
            <person name="Lanie J.A."/>
            <person name="Ng W.-L."/>
            <person name="Kazmierczak K.M."/>
            <person name="Andrzejewski T.M."/>
            <person name="Davidsen T.M."/>
            <person name="Wayne K.J."/>
            <person name="Tettelin H."/>
            <person name="Glass J.I."/>
            <person name="Rusch D."/>
            <person name="Podicherti R."/>
            <person name="Tsui H.-C.T."/>
            <person name="Winkler M.E."/>
        </authorList>
    </citation>
    <scope>NUCLEOTIDE SEQUENCE</scope>
</reference>
<protein>
    <submittedName>
        <fullName evidence="1">Uncharacterized protein</fullName>
    </submittedName>
</protein>